<dbReference type="EMBL" id="JBICBT010001225">
    <property type="protein sequence ID" value="KAL3077651.1"/>
    <property type="molecule type" value="Genomic_DNA"/>
</dbReference>
<evidence type="ECO:0000256" key="1">
    <source>
        <dbReference type="SAM" id="MobiDB-lite"/>
    </source>
</evidence>
<reference evidence="2 3" key="1">
    <citation type="submission" date="2024-10" db="EMBL/GenBank/DDBJ databases">
        <authorList>
            <person name="Kim D."/>
        </authorList>
    </citation>
    <scope>NUCLEOTIDE SEQUENCE [LARGE SCALE GENOMIC DNA]</scope>
    <source>
        <strain evidence="2">BH-2024</strain>
    </source>
</reference>
<name>A0ABD2IJI1_9BILA</name>
<proteinExistence type="predicted"/>
<protein>
    <submittedName>
        <fullName evidence="2">Uncharacterized protein</fullName>
    </submittedName>
</protein>
<dbReference type="Proteomes" id="UP001620626">
    <property type="component" value="Unassembled WGS sequence"/>
</dbReference>
<evidence type="ECO:0000313" key="2">
    <source>
        <dbReference type="EMBL" id="KAL3077651.1"/>
    </source>
</evidence>
<comment type="caution">
    <text evidence="2">The sequence shown here is derived from an EMBL/GenBank/DDBJ whole genome shotgun (WGS) entry which is preliminary data.</text>
</comment>
<dbReference type="AlphaFoldDB" id="A0ABD2IJI1"/>
<sequence length="78" mass="8763">MNELSRCKIVTNFSPGDEKAEEGGGRIPGRSLGELGFLVFNRDDGTPVELDEEEEDRWGGGARDHPCDRDEDQKKWRG</sequence>
<evidence type="ECO:0000313" key="3">
    <source>
        <dbReference type="Proteomes" id="UP001620626"/>
    </source>
</evidence>
<organism evidence="2 3">
    <name type="scientific">Heterodera trifolii</name>
    <dbReference type="NCBI Taxonomy" id="157864"/>
    <lineage>
        <taxon>Eukaryota</taxon>
        <taxon>Metazoa</taxon>
        <taxon>Ecdysozoa</taxon>
        <taxon>Nematoda</taxon>
        <taxon>Chromadorea</taxon>
        <taxon>Rhabditida</taxon>
        <taxon>Tylenchina</taxon>
        <taxon>Tylenchomorpha</taxon>
        <taxon>Tylenchoidea</taxon>
        <taxon>Heteroderidae</taxon>
        <taxon>Heteroderinae</taxon>
        <taxon>Heterodera</taxon>
    </lineage>
</organism>
<gene>
    <name evidence="2" type="ORF">niasHT_039443</name>
</gene>
<accession>A0ABD2IJI1</accession>
<feature type="compositionally biased region" description="Basic and acidic residues" evidence="1">
    <location>
        <begin position="62"/>
        <end position="78"/>
    </location>
</feature>
<feature type="region of interest" description="Disordered" evidence="1">
    <location>
        <begin position="43"/>
        <end position="78"/>
    </location>
</feature>
<feature type="region of interest" description="Disordered" evidence="1">
    <location>
        <begin position="1"/>
        <end position="30"/>
    </location>
</feature>
<keyword evidence="3" id="KW-1185">Reference proteome</keyword>